<protein>
    <submittedName>
        <fullName evidence="2">Uncharacterized protein</fullName>
    </submittedName>
</protein>
<reference evidence="2 3" key="1">
    <citation type="submission" date="2018-10" db="EMBL/GenBank/DDBJ databases">
        <title>Genome sequencing of Pedobacter jejuensis TNB23.</title>
        <authorList>
            <person name="Cho Y.-J."/>
            <person name="Cho A."/>
            <person name="Kim O.-S."/>
        </authorList>
    </citation>
    <scope>NUCLEOTIDE SEQUENCE [LARGE SCALE GENOMIC DNA]</scope>
    <source>
        <strain evidence="2 3">TNB23</strain>
    </source>
</reference>
<dbReference type="EMBL" id="RBEE01000014">
    <property type="protein sequence ID" value="RNL53433.1"/>
    <property type="molecule type" value="Genomic_DNA"/>
</dbReference>
<comment type="caution">
    <text evidence="2">The sequence shown here is derived from an EMBL/GenBank/DDBJ whole genome shotgun (WGS) entry which is preliminary data.</text>
</comment>
<keyword evidence="1" id="KW-1133">Transmembrane helix</keyword>
<organism evidence="2 3">
    <name type="scientific">Pedobacter jejuensis</name>
    <dbReference type="NCBI Taxonomy" id="1268550"/>
    <lineage>
        <taxon>Bacteria</taxon>
        <taxon>Pseudomonadati</taxon>
        <taxon>Bacteroidota</taxon>
        <taxon>Sphingobacteriia</taxon>
        <taxon>Sphingobacteriales</taxon>
        <taxon>Sphingobacteriaceae</taxon>
        <taxon>Pedobacter</taxon>
    </lineage>
</organism>
<evidence type="ECO:0000313" key="2">
    <source>
        <dbReference type="EMBL" id="RNL53433.1"/>
    </source>
</evidence>
<sequence length="85" mass="9250">MTHPPVYIQHIVANALLFRISGAVLFLIATASFIFNLGLASGIASVIFGLMAAGSLIVVLQPFQYLRIKVVAVLYFSILLLEIFI</sequence>
<proteinExistence type="predicted"/>
<feature type="transmembrane region" description="Helical" evidence="1">
    <location>
        <begin position="6"/>
        <end position="28"/>
    </location>
</feature>
<evidence type="ECO:0000256" key="1">
    <source>
        <dbReference type="SAM" id="Phobius"/>
    </source>
</evidence>
<feature type="transmembrane region" description="Helical" evidence="1">
    <location>
        <begin position="66"/>
        <end position="84"/>
    </location>
</feature>
<name>A0A3N0BVN1_9SPHI</name>
<keyword evidence="1" id="KW-0812">Transmembrane</keyword>
<feature type="transmembrane region" description="Helical" evidence="1">
    <location>
        <begin position="35"/>
        <end position="60"/>
    </location>
</feature>
<keyword evidence="3" id="KW-1185">Reference proteome</keyword>
<keyword evidence="1" id="KW-0472">Membrane</keyword>
<evidence type="ECO:0000313" key="3">
    <source>
        <dbReference type="Proteomes" id="UP000274046"/>
    </source>
</evidence>
<dbReference type="AlphaFoldDB" id="A0A3N0BVN1"/>
<accession>A0A3N0BVN1</accession>
<dbReference type="Proteomes" id="UP000274046">
    <property type="component" value="Unassembled WGS sequence"/>
</dbReference>
<gene>
    <name evidence="2" type="ORF">D7004_10150</name>
</gene>